<dbReference type="Proteomes" id="UP001163046">
    <property type="component" value="Unassembled WGS sequence"/>
</dbReference>
<sequence>MEKPSHPVSSITKGISQFTEADLEKTTSDLSQVTKDQIEQIAHPVELDFHCDAIEHGFQCRTEEPVTPDPVEESGFQKEYSSLTEDISNIGDESLNQAECSESWLHQHAMNVEDLYYDELQKINENMECPSGLNEAEGEDLELPENLDNLEEMLCDEHKKDTAKQQDRPLYEGCPITVGISMLLIMTVAMRHGMTGEAFSEAGSSDEGNLHVCEAEADIHHEDTVTVGVNRDSLFDSSGGNFAAEELPPDQQPEPEENSGELKKEIVLAICRALMLVNQMQGSLNDFEEVLIFAKDLFCRSNQSLTAYWPKNWRETEKLLKEYGYQEPKEFTICLDASPPLSLGCDGFPQVLHVDIVERMEK</sequence>
<evidence type="ECO:0000313" key="3">
    <source>
        <dbReference type="Proteomes" id="UP001163046"/>
    </source>
</evidence>
<evidence type="ECO:0000256" key="1">
    <source>
        <dbReference type="SAM" id="MobiDB-lite"/>
    </source>
</evidence>
<organism evidence="2 3">
    <name type="scientific">Desmophyllum pertusum</name>
    <dbReference type="NCBI Taxonomy" id="174260"/>
    <lineage>
        <taxon>Eukaryota</taxon>
        <taxon>Metazoa</taxon>
        <taxon>Cnidaria</taxon>
        <taxon>Anthozoa</taxon>
        <taxon>Hexacorallia</taxon>
        <taxon>Scleractinia</taxon>
        <taxon>Caryophylliina</taxon>
        <taxon>Caryophylliidae</taxon>
        <taxon>Desmophyllum</taxon>
    </lineage>
</organism>
<protein>
    <submittedName>
        <fullName evidence="2">Uncharacterized protein</fullName>
    </submittedName>
</protein>
<comment type="caution">
    <text evidence="2">The sequence shown here is derived from an EMBL/GenBank/DDBJ whole genome shotgun (WGS) entry which is preliminary data.</text>
</comment>
<name>A0A9X0A0F2_9CNID</name>
<gene>
    <name evidence="2" type="ORF">OS493_019307</name>
</gene>
<evidence type="ECO:0000313" key="2">
    <source>
        <dbReference type="EMBL" id="KAJ7391176.1"/>
    </source>
</evidence>
<proteinExistence type="predicted"/>
<dbReference type="EMBL" id="MU825407">
    <property type="protein sequence ID" value="KAJ7391176.1"/>
    <property type="molecule type" value="Genomic_DNA"/>
</dbReference>
<dbReference type="OrthoDB" id="5985967at2759"/>
<dbReference type="AlphaFoldDB" id="A0A9X0A0F2"/>
<reference evidence="2" key="1">
    <citation type="submission" date="2023-01" db="EMBL/GenBank/DDBJ databases">
        <title>Genome assembly of the deep-sea coral Lophelia pertusa.</title>
        <authorList>
            <person name="Herrera S."/>
            <person name="Cordes E."/>
        </authorList>
    </citation>
    <scope>NUCLEOTIDE SEQUENCE</scope>
    <source>
        <strain evidence="2">USNM1676648</strain>
        <tissue evidence="2">Polyp</tissue>
    </source>
</reference>
<keyword evidence="3" id="KW-1185">Reference proteome</keyword>
<accession>A0A9X0A0F2</accession>
<feature type="region of interest" description="Disordered" evidence="1">
    <location>
        <begin position="238"/>
        <end position="259"/>
    </location>
</feature>